<dbReference type="PaxDb" id="67767-A0A0J7KN26"/>
<evidence type="ECO:0000256" key="2">
    <source>
        <dbReference type="ARBA" id="ARBA00004123"/>
    </source>
</evidence>
<name>A0A0J7KN26_LASNI</name>
<dbReference type="OrthoDB" id="2668416at2759"/>
<keyword evidence="6" id="KW-0378">Hydrolase</keyword>
<dbReference type="InterPro" id="IPR027806">
    <property type="entry name" value="HARBI1_dom"/>
</dbReference>
<keyword evidence="11" id="KW-1185">Reference proteome</keyword>
<dbReference type="GO" id="GO:0005634">
    <property type="term" value="C:nucleus"/>
    <property type="evidence" value="ECO:0007669"/>
    <property type="project" value="UniProtKB-SubCell"/>
</dbReference>
<evidence type="ECO:0000313" key="11">
    <source>
        <dbReference type="Proteomes" id="UP000036403"/>
    </source>
</evidence>
<feature type="domain" description="DDE Tnp4" evidence="9">
    <location>
        <begin position="103"/>
        <end position="252"/>
    </location>
</feature>
<dbReference type="Proteomes" id="UP000036403">
    <property type="component" value="Unassembled WGS sequence"/>
</dbReference>
<feature type="region of interest" description="Disordered" evidence="8">
    <location>
        <begin position="24"/>
        <end position="49"/>
    </location>
</feature>
<dbReference type="GO" id="GO:0046872">
    <property type="term" value="F:metal ion binding"/>
    <property type="evidence" value="ECO:0007669"/>
    <property type="project" value="UniProtKB-KW"/>
</dbReference>
<protein>
    <submittedName>
        <fullName evidence="10">Nuclease harbi1</fullName>
    </submittedName>
</protein>
<dbReference type="Pfam" id="PF13359">
    <property type="entry name" value="DDE_Tnp_4"/>
    <property type="match status" value="1"/>
</dbReference>
<dbReference type="InterPro" id="IPR045249">
    <property type="entry name" value="HARBI1-like"/>
</dbReference>
<dbReference type="GO" id="GO:0004518">
    <property type="term" value="F:nuclease activity"/>
    <property type="evidence" value="ECO:0007669"/>
    <property type="project" value="UniProtKB-KW"/>
</dbReference>
<comment type="subcellular location">
    <subcellularLocation>
        <location evidence="2">Nucleus</location>
    </subcellularLocation>
</comment>
<sequence>MAEEMSADDVLSVVSSVIICSQVDVDGEDDNDETSSLSSSSKEDSSDEESEMRTLYAMLMVNETRAPRFIKWPRREEATRVIKEFQRAKGFPGVIGAANGSFIQIRAHKKDAASYICRKKYPAIHLQAVCDARSLFTYCYAGHVGFVHDARVFRNSPLAEFIQRPDEYFLSNSYLLGDAAYTVHPHVMIPFRDNGLTVRQKNFNYCLSSTRMAIERALGLLKVRFRILLDCLPLTDITKITQFIVACCVMHNICILSNDNVDVAVCSSNENVAPGDIAAGADLGN</sequence>
<reference evidence="10 11" key="1">
    <citation type="submission" date="2015-04" db="EMBL/GenBank/DDBJ databases">
        <title>Lasius niger genome sequencing.</title>
        <authorList>
            <person name="Konorov E.A."/>
            <person name="Nikitin M.A."/>
            <person name="Kirill M.V."/>
            <person name="Chang P."/>
        </authorList>
    </citation>
    <scope>NUCLEOTIDE SEQUENCE [LARGE SCALE GENOMIC DNA]</scope>
    <source>
        <tissue evidence="10">Whole</tissue>
    </source>
</reference>
<dbReference type="STRING" id="67767.A0A0J7KN26"/>
<dbReference type="PANTHER" id="PTHR22930">
    <property type="match status" value="1"/>
</dbReference>
<dbReference type="EMBL" id="LBMM01005301">
    <property type="protein sequence ID" value="KMQ91631.1"/>
    <property type="molecule type" value="Genomic_DNA"/>
</dbReference>
<dbReference type="GO" id="GO:0016787">
    <property type="term" value="F:hydrolase activity"/>
    <property type="evidence" value="ECO:0007669"/>
    <property type="project" value="UniProtKB-KW"/>
</dbReference>
<evidence type="ECO:0000259" key="9">
    <source>
        <dbReference type="Pfam" id="PF13359"/>
    </source>
</evidence>
<gene>
    <name evidence="10" type="ORF">RF55_8472</name>
</gene>
<dbReference type="PANTHER" id="PTHR22930:SF85">
    <property type="entry name" value="GH03217P-RELATED"/>
    <property type="match status" value="1"/>
</dbReference>
<comment type="similarity">
    <text evidence="3">Belongs to the HARBI1 family.</text>
</comment>
<evidence type="ECO:0000256" key="8">
    <source>
        <dbReference type="SAM" id="MobiDB-lite"/>
    </source>
</evidence>
<evidence type="ECO:0000256" key="3">
    <source>
        <dbReference type="ARBA" id="ARBA00006958"/>
    </source>
</evidence>
<dbReference type="AlphaFoldDB" id="A0A0J7KN26"/>
<evidence type="ECO:0000256" key="4">
    <source>
        <dbReference type="ARBA" id="ARBA00022722"/>
    </source>
</evidence>
<evidence type="ECO:0000256" key="1">
    <source>
        <dbReference type="ARBA" id="ARBA00001968"/>
    </source>
</evidence>
<evidence type="ECO:0000256" key="7">
    <source>
        <dbReference type="ARBA" id="ARBA00023242"/>
    </source>
</evidence>
<evidence type="ECO:0000256" key="5">
    <source>
        <dbReference type="ARBA" id="ARBA00022723"/>
    </source>
</evidence>
<evidence type="ECO:0000256" key="6">
    <source>
        <dbReference type="ARBA" id="ARBA00022801"/>
    </source>
</evidence>
<evidence type="ECO:0000313" key="10">
    <source>
        <dbReference type="EMBL" id="KMQ91631.1"/>
    </source>
</evidence>
<comment type="cofactor">
    <cofactor evidence="1">
        <name>a divalent metal cation</name>
        <dbReference type="ChEBI" id="CHEBI:60240"/>
    </cofactor>
</comment>
<organism evidence="10 11">
    <name type="scientific">Lasius niger</name>
    <name type="common">Black garden ant</name>
    <dbReference type="NCBI Taxonomy" id="67767"/>
    <lineage>
        <taxon>Eukaryota</taxon>
        <taxon>Metazoa</taxon>
        <taxon>Ecdysozoa</taxon>
        <taxon>Arthropoda</taxon>
        <taxon>Hexapoda</taxon>
        <taxon>Insecta</taxon>
        <taxon>Pterygota</taxon>
        <taxon>Neoptera</taxon>
        <taxon>Endopterygota</taxon>
        <taxon>Hymenoptera</taxon>
        <taxon>Apocrita</taxon>
        <taxon>Aculeata</taxon>
        <taxon>Formicoidea</taxon>
        <taxon>Formicidae</taxon>
        <taxon>Formicinae</taxon>
        <taxon>Lasius</taxon>
        <taxon>Lasius</taxon>
    </lineage>
</organism>
<accession>A0A0J7KN26</accession>
<keyword evidence="7" id="KW-0539">Nucleus</keyword>
<comment type="caution">
    <text evidence="10">The sequence shown here is derived from an EMBL/GenBank/DDBJ whole genome shotgun (WGS) entry which is preliminary data.</text>
</comment>
<keyword evidence="4" id="KW-0540">Nuclease</keyword>
<keyword evidence="5" id="KW-0479">Metal-binding</keyword>
<proteinExistence type="inferred from homology"/>